<evidence type="ECO:0000313" key="1">
    <source>
        <dbReference type="EMBL" id="KAJ8874494.1"/>
    </source>
</evidence>
<accession>A0ABQ9GR66</accession>
<dbReference type="Proteomes" id="UP001159363">
    <property type="component" value="Chromosome 9"/>
</dbReference>
<keyword evidence="2" id="KW-1185">Reference proteome</keyword>
<evidence type="ECO:0000313" key="2">
    <source>
        <dbReference type="Proteomes" id="UP001159363"/>
    </source>
</evidence>
<name>A0ABQ9GR66_9NEOP</name>
<sequence length="462" mass="51930">MWVGVGDSYGVESGPTGIGHSITANTPPGLHTLQRLSDARQRLQRRLASASLQYRRNPISLPSRCRNLVWHACTTLLGAAAENTWCQRETNAAFTDCDAETLPEKSSYRESTFTSSAATFSHYAHAARREHWTPVQNLAVRGDGALGGRASVALIGPLHLYIKHATQLQRHKPIADKGDTVTRIEFPDRRYAQATGLECRFCRAAGDKGTLTRRLTKSCVWRGGDAMLRCPGPRRARVGPDTLYQSRRLSDRSANGLISIRKLAVSVPAGSKRVGDTRVAVLFTKITLRFPFPRRFAGFKCHNEFRHNRRCDTCIYRGRTTNRRCGKSTDGGLLSRTHVLRQTQFPRDWESAISHDGSGRMGGNHRPEHLARLFDCSAFRPLAPKTRISIFRNSNVRRWTVGLPWLSVSATCLLAGRNVHYERKHCTLVQRLARQAVFTTERRDELQRIRALMLATSDEHLL</sequence>
<gene>
    <name evidence="1" type="ORF">PR048_025354</name>
</gene>
<proteinExistence type="predicted"/>
<reference evidence="1 2" key="1">
    <citation type="submission" date="2023-02" db="EMBL/GenBank/DDBJ databases">
        <title>LHISI_Scaffold_Assembly.</title>
        <authorList>
            <person name="Stuart O.P."/>
            <person name="Cleave R."/>
            <person name="Magrath M.J.L."/>
            <person name="Mikheyev A.S."/>
        </authorList>
    </citation>
    <scope>NUCLEOTIDE SEQUENCE [LARGE SCALE GENOMIC DNA]</scope>
    <source>
        <strain evidence="1">Daus_M_001</strain>
        <tissue evidence="1">Leg muscle</tissue>
    </source>
</reference>
<dbReference type="EMBL" id="JARBHB010000010">
    <property type="protein sequence ID" value="KAJ8874494.1"/>
    <property type="molecule type" value="Genomic_DNA"/>
</dbReference>
<protein>
    <submittedName>
        <fullName evidence="1">Uncharacterized protein</fullName>
    </submittedName>
</protein>
<comment type="caution">
    <text evidence="1">The sequence shown here is derived from an EMBL/GenBank/DDBJ whole genome shotgun (WGS) entry which is preliminary data.</text>
</comment>
<organism evidence="1 2">
    <name type="scientific">Dryococelus australis</name>
    <dbReference type="NCBI Taxonomy" id="614101"/>
    <lineage>
        <taxon>Eukaryota</taxon>
        <taxon>Metazoa</taxon>
        <taxon>Ecdysozoa</taxon>
        <taxon>Arthropoda</taxon>
        <taxon>Hexapoda</taxon>
        <taxon>Insecta</taxon>
        <taxon>Pterygota</taxon>
        <taxon>Neoptera</taxon>
        <taxon>Polyneoptera</taxon>
        <taxon>Phasmatodea</taxon>
        <taxon>Verophasmatodea</taxon>
        <taxon>Anareolatae</taxon>
        <taxon>Phasmatidae</taxon>
        <taxon>Eurycanthinae</taxon>
        <taxon>Dryococelus</taxon>
    </lineage>
</organism>